<organism evidence="3 4">
    <name type="scientific">Candidatus Methylumidiphilus alinenensis</name>
    <dbReference type="NCBI Taxonomy" id="2202197"/>
    <lineage>
        <taxon>Bacteria</taxon>
        <taxon>Pseudomonadati</taxon>
        <taxon>Pseudomonadota</taxon>
        <taxon>Gammaproteobacteria</taxon>
        <taxon>Methylococcales</taxon>
        <taxon>Candidatus Methylumidiphilus</taxon>
    </lineage>
</organism>
<dbReference type="EMBL" id="QJPH01000298">
    <property type="protein sequence ID" value="PZN79489.1"/>
    <property type="molecule type" value="Genomic_DNA"/>
</dbReference>
<reference evidence="3 4" key="1">
    <citation type="journal article" date="2018" name="Aquat. Microb. Ecol.">
        <title>Gammaproteobacterial methanotrophs dominate.</title>
        <authorList>
            <person name="Rissanen A.J."/>
            <person name="Saarenheimo J."/>
            <person name="Tiirola M."/>
            <person name="Peura S."/>
            <person name="Aalto S.L."/>
            <person name="Karvinen A."/>
            <person name="Nykanen H."/>
        </authorList>
    </citation>
    <scope>NUCLEOTIDE SEQUENCE [LARGE SCALE GENOMIC DNA]</scope>
    <source>
        <strain evidence="3">AMbin10</strain>
    </source>
</reference>
<evidence type="ECO:0000313" key="4">
    <source>
        <dbReference type="Proteomes" id="UP000249396"/>
    </source>
</evidence>
<sequence length="93" mass="9847">MIAAQFCVNGNAVQAEISAVFGIPKVTVKRVVKRYREEGPRGFYTPRKPRGTSLRSSQANSPLTASAMSAAGIAPSSIKALLLSRNPVMIGCP</sequence>
<dbReference type="InterPro" id="IPR055247">
    <property type="entry name" value="InsJ-like_HTH"/>
</dbReference>
<dbReference type="Pfam" id="PF13518">
    <property type="entry name" value="HTH_28"/>
    <property type="match status" value="1"/>
</dbReference>
<protein>
    <recommendedName>
        <fullName evidence="2">Insertion element IS150 protein InsJ-like helix-turn-helix domain-containing protein</fullName>
    </recommendedName>
</protein>
<name>A0A2W4RC48_9GAMM</name>
<dbReference type="AlphaFoldDB" id="A0A2W4RC48"/>
<evidence type="ECO:0000256" key="1">
    <source>
        <dbReference type="SAM" id="MobiDB-lite"/>
    </source>
</evidence>
<gene>
    <name evidence="3" type="ORF">DM484_11230</name>
</gene>
<dbReference type="Proteomes" id="UP000249396">
    <property type="component" value="Unassembled WGS sequence"/>
</dbReference>
<feature type="domain" description="Insertion element IS150 protein InsJ-like helix-turn-helix" evidence="2">
    <location>
        <begin position="14"/>
        <end position="49"/>
    </location>
</feature>
<evidence type="ECO:0000313" key="3">
    <source>
        <dbReference type="EMBL" id="PZN79489.1"/>
    </source>
</evidence>
<comment type="caution">
    <text evidence="3">The sequence shown here is derived from an EMBL/GenBank/DDBJ whole genome shotgun (WGS) entry which is preliminary data.</text>
</comment>
<proteinExistence type="predicted"/>
<feature type="region of interest" description="Disordered" evidence="1">
    <location>
        <begin position="40"/>
        <end position="60"/>
    </location>
</feature>
<evidence type="ECO:0000259" key="2">
    <source>
        <dbReference type="Pfam" id="PF13518"/>
    </source>
</evidence>
<accession>A0A2W4RC48</accession>